<evidence type="ECO:0000313" key="4">
    <source>
        <dbReference type="Proteomes" id="UP000275408"/>
    </source>
</evidence>
<evidence type="ECO:0000313" key="3">
    <source>
        <dbReference type="EMBL" id="RMX60574.1"/>
    </source>
</evidence>
<dbReference type="Proteomes" id="UP000275408">
    <property type="component" value="Unassembled WGS sequence"/>
</dbReference>
<proteinExistence type="predicted"/>
<feature type="region of interest" description="Disordered" evidence="1">
    <location>
        <begin position="1"/>
        <end position="25"/>
    </location>
</feature>
<evidence type="ECO:0000256" key="1">
    <source>
        <dbReference type="SAM" id="MobiDB-lite"/>
    </source>
</evidence>
<keyword evidence="2" id="KW-0472">Membrane</keyword>
<keyword evidence="2" id="KW-1133">Transmembrane helix</keyword>
<keyword evidence="4" id="KW-1185">Reference proteome</keyword>
<organism evidence="3 4">
    <name type="scientific">Pocillopora damicornis</name>
    <name type="common">Cauliflower coral</name>
    <name type="synonym">Millepora damicornis</name>
    <dbReference type="NCBI Taxonomy" id="46731"/>
    <lineage>
        <taxon>Eukaryota</taxon>
        <taxon>Metazoa</taxon>
        <taxon>Cnidaria</taxon>
        <taxon>Anthozoa</taxon>
        <taxon>Hexacorallia</taxon>
        <taxon>Scleractinia</taxon>
        <taxon>Astrocoeniina</taxon>
        <taxon>Pocilloporidae</taxon>
        <taxon>Pocillopora</taxon>
    </lineage>
</organism>
<feature type="transmembrane region" description="Helical" evidence="2">
    <location>
        <begin position="38"/>
        <end position="57"/>
    </location>
</feature>
<keyword evidence="2" id="KW-0812">Transmembrane</keyword>
<sequence>MIKAKTGAEDSQPLMPSTTMGRHTQEERKSTSLWCNSVKRWTFLIITVVVGLFDLVTDWQNFIKYASQPEDLKEFGLTVAVLYFLFCCFIGAGIYFWAVWLAFREFKGNFDEEMLSQDTKLRDRFIPLIISFHVRQGKVSNGKNPKTVSVTKTFTITLHQVYYYGNSTTFKERQINDTLFNGVFSNDLKAMEGKGIVVKQNRKCSDIFYHVKPVIVKSYKWNPKKKKFENSSTDYYWQWKGTNCSAMISNHGEILVTSCRPVWYEIKPVWCNFTYRIVYDRKKFTTSYNVTNLTENTCAPVSKHWITDVLNETGSTGKHLSYCEMASRKWKPVWKPDISVC</sequence>
<dbReference type="EMBL" id="RCHS01000141">
    <property type="protein sequence ID" value="RMX60574.1"/>
    <property type="molecule type" value="Genomic_DNA"/>
</dbReference>
<accession>A0A3M6V4C1</accession>
<dbReference type="AlphaFoldDB" id="A0A3M6V4C1"/>
<gene>
    <name evidence="3" type="ORF">pdam_00001383</name>
</gene>
<comment type="caution">
    <text evidence="3">The sequence shown here is derived from an EMBL/GenBank/DDBJ whole genome shotgun (WGS) entry which is preliminary data.</text>
</comment>
<name>A0A3M6V4C1_POCDA</name>
<feature type="transmembrane region" description="Helical" evidence="2">
    <location>
        <begin position="77"/>
        <end position="103"/>
    </location>
</feature>
<reference evidence="3 4" key="1">
    <citation type="journal article" date="2018" name="Sci. Rep.">
        <title>Comparative analysis of the Pocillopora damicornis genome highlights role of immune system in coral evolution.</title>
        <authorList>
            <person name="Cunning R."/>
            <person name="Bay R.A."/>
            <person name="Gillette P."/>
            <person name="Baker A.C."/>
            <person name="Traylor-Knowles N."/>
        </authorList>
    </citation>
    <scope>NUCLEOTIDE SEQUENCE [LARGE SCALE GENOMIC DNA]</scope>
    <source>
        <strain evidence="3">RSMAS</strain>
        <tissue evidence="3">Whole animal</tissue>
    </source>
</reference>
<evidence type="ECO:0000256" key="2">
    <source>
        <dbReference type="SAM" id="Phobius"/>
    </source>
</evidence>
<protein>
    <submittedName>
        <fullName evidence="3">Uncharacterized protein</fullName>
    </submittedName>
</protein>